<gene>
    <name evidence="3" type="ORF">P691DRAFT_615808</name>
</gene>
<dbReference type="AlphaFoldDB" id="A0A9P6C6N9"/>
<keyword evidence="2" id="KW-1133">Transmembrane helix</keyword>
<dbReference type="SUPFAM" id="SSF103473">
    <property type="entry name" value="MFS general substrate transporter"/>
    <property type="match status" value="1"/>
</dbReference>
<feature type="non-terminal residue" evidence="3">
    <location>
        <position position="1"/>
    </location>
</feature>
<evidence type="ECO:0000256" key="2">
    <source>
        <dbReference type="SAM" id="Phobius"/>
    </source>
</evidence>
<comment type="caution">
    <text evidence="3">The sequence shown here is derived from an EMBL/GenBank/DDBJ whole genome shotgun (WGS) entry which is preliminary data.</text>
</comment>
<feature type="region of interest" description="Disordered" evidence="1">
    <location>
        <begin position="1"/>
        <end position="23"/>
    </location>
</feature>
<feature type="transmembrane region" description="Helical" evidence="2">
    <location>
        <begin position="172"/>
        <end position="197"/>
    </location>
</feature>
<feature type="transmembrane region" description="Helical" evidence="2">
    <location>
        <begin position="139"/>
        <end position="160"/>
    </location>
</feature>
<accession>A0A9P6C6N9</accession>
<dbReference type="OrthoDB" id="3254104at2759"/>
<sequence>AKSTTTTTSQPHRHASRTSQRRSHPLTLTEEKAQYNAIPPSSRSRYMKMLLAIDDIPTLYNLLASFFTWILLAGFILFPGTFTHLQSLNLGNGAGASLVELIVHLPLFIVAFVCTGIGVIGMAFLWWKWMNNYIWLVNKIFLPGLMNSVAGVLSTIVNIYGAQNGEFSKTSIVTICVTSGVAVVCLTLVLWYGLWMLRRVKKQHEREMGIEKAGEHGEGK</sequence>
<evidence type="ECO:0000313" key="4">
    <source>
        <dbReference type="Proteomes" id="UP000807342"/>
    </source>
</evidence>
<feature type="compositionally biased region" description="Basic residues" evidence="1">
    <location>
        <begin position="11"/>
        <end position="23"/>
    </location>
</feature>
<dbReference type="Proteomes" id="UP000807342">
    <property type="component" value="Unassembled WGS sequence"/>
</dbReference>
<evidence type="ECO:0000313" key="3">
    <source>
        <dbReference type="EMBL" id="KAF9450368.1"/>
    </source>
</evidence>
<keyword evidence="2" id="KW-0472">Membrane</keyword>
<feature type="transmembrane region" description="Helical" evidence="2">
    <location>
        <begin position="102"/>
        <end position="127"/>
    </location>
</feature>
<name>A0A9P6C6N9_9AGAR</name>
<feature type="transmembrane region" description="Helical" evidence="2">
    <location>
        <begin position="59"/>
        <end position="82"/>
    </location>
</feature>
<organism evidence="3 4">
    <name type="scientific">Macrolepiota fuliginosa MF-IS2</name>
    <dbReference type="NCBI Taxonomy" id="1400762"/>
    <lineage>
        <taxon>Eukaryota</taxon>
        <taxon>Fungi</taxon>
        <taxon>Dikarya</taxon>
        <taxon>Basidiomycota</taxon>
        <taxon>Agaricomycotina</taxon>
        <taxon>Agaricomycetes</taxon>
        <taxon>Agaricomycetidae</taxon>
        <taxon>Agaricales</taxon>
        <taxon>Agaricineae</taxon>
        <taxon>Agaricaceae</taxon>
        <taxon>Macrolepiota</taxon>
    </lineage>
</organism>
<evidence type="ECO:0000256" key="1">
    <source>
        <dbReference type="SAM" id="MobiDB-lite"/>
    </source>
</evidence>
<reference evidence="3" key="1">
    <citation type="submission" date="2020-11" db="EMBL/GenBank/DDBJ databases">
        <authorList>
            <consortium name="DOE Joint Genome Institute"/>
            <person name="Ahrendt S."/>
            <person name="Riley R."/>
            <person name="Andreopoulos W."/>
            <person name="Labutti K."/>
            <person name="Pangilinan J."/>
            <person name="Ruiz-Duenas F.J."/>
            <person name="Barrasa J.M."/>
            <person name="Sanchez-Garcia M."/>
            <person name="Camarero S."/>
            <person name="Miyauchi S."/>
            <person name="Serrano A."/>
            <person name="Linde D."/>
            <person name="Babiker R."/>
            <person name="Drula E."/>
            <person name="Ayuso-Fernandez I."/>
            <person name="Pacheco R."/>
            <person name="Padilla G."/>
            <person name="Ferreira P."/>
            <person name="Barriuso J."/>
            <person name="Kellner H."/>
            <person name="Castanera R."/>
            <person name="Alfaro M."/>
            <person name="Ramirez L."/>
            <person name="Pisabarro A.G."/>
            <person name="Kuo A."/>
            <person name="Tritt A."/>
            <person name="Lipzen A."/>
            <person name="He G."/>
            <person name="Yan M."/>
            <person name="Ng V."/>
            <person name="Cullen D."/>
            <person name="Martin F."/>
            <person name="Rosso M.-N."/>
            <person name="Henrissat B."/>
            <person name="Hibbett D."/>
            <person name="Martinez A.T."/>
            <person name="Grigoriev I.V."/>
        </authorList>
    </citation>
    <scope>NUCLEOTIDE SEQUENCE</scope>
    <source>
        <strain evidence="3">MF-IS2</strain>
    </source>
</reference>
<protein>
    <submittedName>
        <fullName evidence="3">Uncharacterized protein</fullName>
    </submittedName>
</protein>
<dbReference type="InterPro" id="IPR036259">
    <property type="entry name" value="MFS_trans_sf"/>
</dbReference>
<feature type="compositionally biased region" description="Polar residues" evidence="1">
    <location>
        <begin position="1"/>
        <end position="10"/>
    </location>
</feature>
<keyword evidence="4" id="KW-1185">Reference proteome</keyword>
<keyword evidence="2" id="KW-0812">Transmembrane</keyword>
<proteinExistence type="predicted"/>
<dbReference type="EMBL" id="MU151106">
    <property type="protein sequence ID" value="KAF9450368.1"/>
    <property type="molecule type" value="Genomic_DNA"/>
</dbReference>
<feature type="non-terminal residue" evidence="3">
    <location>
        <position position="220"/>
    </location>
</feature>